<dbReference type="InterPro" id="IPR011904">
    <property type="entry name" value="Ac_CoA_lig"/>
</dbReference>
<dbReference type="GO" id="GO:0005524">
    <property type="term" value="F:ATP binding"/>
    <property type="evidence" value="ECO:0007669"/>
    <property type="project" value="UniProtKB-KW"/>
</dbReference>
<evidence type="ECO:0000313" key="11">
    <source>
        <dbReference type="Proteomes" id="UP000094707"/>
    </source>
</evidence>
<dbReference type="InterPro" id="IPR032387">
    <property type="entry name" value="ACAS_N"/>
</dbReference>
<dbReference type="NCBIfam" id="NF001208">
    <property type="entry name" value="PRK00174.1"/>
    <property type="match status" value="1"/>
</dbReference>
<dbReference type="Gene3D" id="3.40.50.12780">
    <property type="entry name" value="N-terminal domain of ligase-like"/>
    <property type="match status" value="1"/>
</dbReference>
<dbReference type="Gene3D" id="3.30.300.30">
    <property type="match status" value="1"/>
</dbReference>
<evidence type="ECO:0000259" key="7">
    <source>
        <dbReference type="Pfam" id="PF00501"/>
    </source>
</evidence>
<keyword evidence="11" id="KW-1185">Reference proteome</keyword>
<dbReference type="GO" id="GO:0043955">
    <property type="term" value="F:3-hydroxypropionyl-CoA synthetase activity"/>
    <property type="evidence" value="ECO:0007669"/>
    <property type="project" value="UniProtKB-ARBA"/>
</dbReference>
<keyword evidence="3 10" id="KW-0436">Ligase</keyword>
<feature type="domain" description="AMP-dependent synthetase/ligase" evidence="7">
    <location>
        <begin position="104"/>
        <end position="487"/>
    </location>
</feature>
<evidence type="ECO:0000256" key="2">
    <source>
        <dbReference type="ARBA" id="ARBA00013275"/>
    </source>
</evidence>
<dbReference type="Pfam" id="PF13193">
    <property type="entry name" value="AMP-binding_C"/>
    <property type="match status" value="1"/>
</dbReference>
<evidence type="ECO:0000256" key="6">
    <source>
        <dbReference type="NCBIfam" id="TIGR02188"/>
    </source>
</evidence>
<feature type="domain" description="AMP-binding enzyme C-terminal" evidence="8">
    <location>
        <begin position="543"/>
        <end position="621"/>
    </location>
</feature>
<dbReference type="EMBL" id="LT607756">
    <property type="protein sequence ID" value="SCG85346.1"/>
    <property type="molecule type" value="Genomic_DNA"/>
</dbReference>
<protein>
    <recommendedName>
        <fullName evidence="2 6">Acetate--CoA ligase</fullName>
        <ecNumber evidence="2 6">6.2.1.1</ecNumber>
    </recommendedName>
</protein>
<evidence type="ECO:0000259" key="9">
    <source>
        <dbReference type="Pfam" id="PF16177"/>
    </source>
</evidence>
<dbReference type="InterPro" id="IPR025110">
    <property type="entry name" value="AMP-bd_C"/>
</dbReference>
<dbReference type="InterPro" id="IPR045851">
    <property type="entry name" value="AMP-bd_C_sf"/>
</dbReference>
<feature type="domain" description="Acetyl-coenzyme A synthetase N-terminal" evidence="9">
    <location>
        <begin position="49"/>
        <end position="94"/>
    </location>
</feature>
<accession>A0A1D3L1A5</accession>
<proteinExistence type="inferred from homology"/>
<evidence type="ECO:0000256" key="1">
    <source>
        <dbReference type="ARBA" id="ARBA00006432"/>
    </source>
</evidence>
<comment type="similarity">
    <text evidence="1">Belongs to the ATP-dependent AMP-binding enzyme family.</text>
</comment>
<dbReference type="PANTHER" id="PTHR24095:SF14">
    <property type="entry name" value="ACETYL-COENZYME A SYNTHETASE 1"/>
    <property type="match status" value="1"/>
</dbReference>
<dbReference type="Proteomes" id="UP000094707">
    <property type="component" value="Chromosome I"/>
</dbReference>
<dbReference type="InterPro" id="IPR020845">
    <property type="entry name" value="AMP-binding_CS"/>
</dbReference>
<dbReference type="GO" id="GO:0019427">
    <property type="term" value="P:acetyl-CoA biosynthetic process from acetate"/>
    <property type="evidence" value="ECO:0007669"/>
    <property type="project" value="UniProtKB-UniRule"/>
</dbReference>
<dbReference type="GO" id="GO:0003987">
    <property type="term" value="F:acetate-CoA ligase activity"/>
    <property type="evidence" value="ECO:0007669"/>
    <property type="project" value="UniProtKB-UniRule"/>
</dbReference>
<dbReference type="CDD" id="cd05966">
    <property type="entry name" value="ACS"/>
    <property type="match status" value="1"/>
</dbReference>
<evidence type="ECO:0000259" key="8">
    <source>
        <dbReference type="Pfam" id="PF13193"/>
    </source>
</evidence>
<dbReference type="InterPro" id="IPR042099">
    <property type="entry name" value="ANL_N_sf"/>
</dbReference>
<dbReference type="GO" id="GO:0043427">
    <property type="term" value="P:carbon fixation by 3-hydroxypropionate cycle"/>
    <property type="evidence" value="ECO:0007669"/>
    <property type="project" value="UniProtKB-ARBA"/>
</dbReference>
<dbReference type="FunFam" id="3.40.50.12780:FF:000001">
    <property type="entry name" value="Acetyl-coenzyme A synthetase"/>
    <property type="match status" value="1"/>
</dbReference>
<dbReference type="InterPro" id="IPR000873">
    <property type="entry name" value="AMP-dep_synth/lig_dom"/>
</dbReference>
<dbReference type="GO" id="GO:0016208">
    <property type="term" value="F:AMP binding"/>
    <property type="evidence" value="ECO:0007669"/>
    <property type="project" value="InterPro"/>
</dbReference>
<dbReference type="Pfam" id="PF00501">
    <property type="entry name" value="AMP-binding"/>
    <property type="match status" value="1"/>
</dbReference>
<evidence type="ECO:0000256" key="4">
    <source>
        <dbReference type="ARBA" id="ARBA00022741"/>
    </source>
</evidence>
<keyword evidence="4" id="KW-0547">Nucleotide-binding</keyword>
<dbReference type="Pfam" id="PF16177">
    <property type="entry name" value="ACAS_N"/>
    <property type="match status" value="1"/>
</dbReference>
<dbReference type="EC" id="6.2.1.1" evidence="2 6"/>
<dbReference type="PROSITE" id="PS00455">
    <property type="entry name" value="AMP_BINDING"/>
    <property type="match status" value="1"/>
</dbReference>
<dbReference type="STRING" id="118062.MCBB_0775"/>
<evidence type="ECO:0000256" key="3">
    <source>
        <dbReference type="ARBA" id="ARBA00022598"/>
    </source>
</evidence>
<dbReference type="KEGG" id="mcub:MCBB_0775"/>
<dbReference type="SUPFAM" id="SSF56801">
    <property type="entry name" value="Acetyl-CoA synthetase-like"/>
    <property type="match status" value="1"/>
</dbReference>
<gene>
    <name evidence="10" type="primary">acsA1</name>
    <name evidence="10" type="ORF">MCBB_0775</name>
</gene>
<dbReference type="PANTHER" id="PTHR24095">
    <property type="entry name" value="ACETYL-COENZYME A SYNTHETASE"/>
    <property type="match status" value="1"/>
</dbReference>
<evidence type="ECO:0000313" key="10">
    <source>
        <dbReference type="EMBL" id="SCG85346.1"/>
    </source>
</evidence>
<dbReference type="NCBIfam" id="TIGR02188">
    <property type="entry name" value="Ac_CoA_lig_AcsA"/>
    <property type="match status" value="1"/>
</dbReference>
<name>A0A1D3L1A5_9EURY</name>
<reference evidence="10 11" key="1">
    <citation type="submission" date="2016-08" db="EMBL/GenBank/DDBJ databases">
        <authorList>
            <person name="Seilhamer J.J."/>
        </authorList>
    </citation>
    <scope>NUCLEOTIDE SEQUENCE [LARGE SCALE GENOMIC DNA]</scope>
    <source>
        <strain evidence="10">Buetzberg</strain>
    </source>
</reference>
<sequence>MKNRVSSGVMNMRRDTDVLLDEKRIFKPSVETVERAHVKNWETELEKGKDFKKYWAEKAEQFEWFQQWDEVLDESNKPFYKWFVNGKINLTYNAVDRWLDTDKRNQVAILYTNERGHERKITYYELYREVNKLANAFKNLGVKKGDRVSMYLPMCPELLISMLACARIGAIHSVVYSGLSVGAFVERVNDAKAKVLLTADGTFRRGKVIDLKKISDEAILQCPSVETVIVVKHTGTPIEISELSGREIFYERLIEGEPAECDPEPMDSEDPLFILYTSGSTGKPKGVLHTTAGYMVGVATTTKYIFDIHNDDLWWCTGDIGWITGHSYAIYGPLLLGTTTLIYEGAPDYPDPGVWWSIIEKYGVTKFYTAPTAIRHLMRFGSKYTRLYNLSSLRILGTVGEPINPEAWMWFYKNIGKEKAPIMDTWWQTETGMHLISPLPSAPLKPGSATMAFPGIDADIVDEDGNSVPLGKGGYLVIKNPWPSMFRTLYKDEQRFQDVYWNQIPGVYKAGDMARKDEDGYFWIQGRSDDVLKIAGHRVGTAEVESAFVSHPAVAEAAVIGKADPVKGQVIKAFLILKEGYQLKTKLIEDLKKHVRYELGPVAVLGEIEQVETLPKTRSGKIMRRVLRARESGEDVGDTSTLEE</sequence>
<organism evidence="10 11">
    <name type="scientific">Methanobacterium congolense</name>
    <dbReference type="NCBI Taxonomy" id="118062"/>
    <lineage>
        <taxon>Archaea</taxon>
        <taxon>Methanobacteriati</taxon>
        <taxon>Methanobacteriota</taxon>
        <taxon>Methanomada group</taxon>
        <taxon>Methanobacteria</taxon>
        <taxon>Methanobacteriales</taxon>
        <taxon>Methanobacteriaceae</taxon>
        <taxon>Methanobacterium</taxon>
    </lineage>
</organism>
<keyword evidence="5" id="KW-0067">ATP-binding</keyword>
<evidence type="ECO:0000256" key="5">
    <source>
        <dbReference type="ARBA" id="ARBA00022840"/>
    </source>
</evidence>
<dbReference type="PATRIC" id="fig|129848.4.peg.782"/>
<dbReference type="AlphaFoldDB" id="A0A1D3L1A5"/>